<dbReference type="EMBL" id="JAMKFB020000020">
    <property type="protein sequence ID" value="KAL0165148.1"/>
    <property type="molecule type" value="Genomic_DNA"/>
</dbReference>
<protein>
    <submittedName>
        <fullName evidence="2">Uncharacterized protein</fullName>
    </submittedName>
</protein>
<feature type="non-terminal residue" evidence="2">
    <location>
        <position position="57"/>
    </location>
</feature>
<sequence length="57" mass="6287">VITVEVWTTTLKSVAFHPSQRSVTTVRVSRTWALSPSTSQDPQRPSTSAQSQEEGSR</sequence>
<feature type="non-terminal residue" evidence="2">
    <location>
        <position position="1"/>
    </location>
</feature>
<dbReference type="AlphaFoldDB" id="A0ABD0NTA9"/>
<gene>
    <name evidence="2" type="ORF">M9458_040901</name>
</gene>
<accession>A0ABD0NTA9</accession>
<reference evidence="2 3" key="1">
    <citation type="submission" date="2024-05" db="EMBL/GenBank/DDBJ databases">
        <title>Genome sequencing and assembly of Indian major carp, Cirrhinus mrigala (Hamilton, 1822).</title>
        <authorList>
            <person name="Mohindra V."/>
            <person name="Chowdhury L.M."/>
            <person name="Lal K."/>
            <person name="Jena J.K."/>
        </authorList>
    </citation>
    <scope>NUCLEOTIDE SEQUENCE [LARGE SCALE GENOMIC DNA]</scope>
    <source>
        <strain evidence="2">CM1030</strain>
        <tissue evidence="2">Blood</tissue>
    </source>
</reference>
<organism evidence="2 3">
    <name type="scientific">Cirrhinus mrigala</name>
    <name type="common">Mrigala</name>
    <dbReference type="NCBI Taxonomy" id="683832"/>
    <lineage>
        <taxon>Eukaryota</taxon>
        <taxon>Metazoa</taxon>
        <taxon>Chordata</taxon>
        <taxon>Craniata</taxon>
        <taxon>Vertebrata</taxon>
        <taxon>Euteleostomi</taxon>
        <taxon>Actinopterygii</taxon>
        <taxon>Neopterygii</taxon>
        <taxon>Teleostei</taxon>
        <taxon>Ostariophysi</taxon>
        <taxon>Cypriniformes</taxon>
        <taxon>Cyprinidae</taxon>
        <taxon>Labeoninae</taxon>
        <taxon>Labeonini</taxon>
        <taxon>Cirrhinus</taxon>
    </lineage>
</organism>
<proteinExistence type="predicted"/>
<name>A0ABD0NTA9_CIRMR</name>
<keyword evidence="3" id="KW-1185">Reference proteome</keyword>
<comment type="caution">
    <text evidence="2">The sequence shown here is derived from an EMBL/GenBank/DDBJ whole genome shotgun (WGS) entry which is preliminary data.</text>
</comment>
<evidence type="ECO:0000313" key="2">
    <source>
        <dbReference type="EMBL" id="KAL0165148.1"/>
    </source>
</evidence>
<evidence type="ECO:0000256" key="1">
    <source>
        <dbReference type="SAM" id="MobiDB-lite"/>
    </source>
</evidence>
<evidence type="ECO:0000313" key="3">
    <source>
        <dbReference type="Proteomes" id="UP001529510"/>
    </source>
</evidence>
<dbReference type="Proteomes" id="UP001529510">
    <property type="component" value="Unassembled WGS sequence"/>
</dbReference>
<feature type="region of interest" description="Disordered" evidence="1">
    <location>
        <begin position="33"/>
        <end position="57"/>
    </location>
</feature>